<dbReference type="AlphaFoldDB" id="A0A4Z2FJ67"/>
<dbReference type="Proteomes" id="UP000314294">
    <property type="component" value="Unassembled WGS sequence"/>
</dbReference>
<evidence type="ECO:0000313" key="2">
    <source>
        <dbReference type="Proteomes" id="UP000314294"/>
    </source>
</evidence>
<organism evidence="1 2">
    <name type="scientific">Liparis tanakae</name>
    <name type="common">Tanaka's snailfish</name>
    <dbReference type="NCBI Taxonomy" id="230148"/>
    <lineage>
        <taxon>Eukaryota</taxon>
        <taxon>Metazoa</taxon>
        <taxon>Chordata</taxon>
        <taxon>Craniata</taxon>
        <taxon>Vertebrata</taxon>
        <taxon>Euteleostomi</taxon>
        <taxon>Actinopterygii</taxon>
        <taxon>Neopterygii</taxon>
        <taxon>Teleostei</taxon>
        <taxon>Neoteleostei</taxon>
        <taxon>Acanthomorphata</taxon>
        <taxon>Eupercaria</taxon>
        <taxon>Perciformes</taxon>
        <taxon>Cottioidei</taxon>
        <taxon>Cottales</taxon>
        <taxon>Liparidae</taxon>
        <taxon>Liparis</taxon>
    </lineage>
</organism>
<accession>A0A4Z2FJ67</accession>
<proteinExistence type="predicted"/>
<sequence length="69" mass="7041">MDPALSAAYVFRPVYQPKPLQSAYHVVVLHNPGSPSGAAVCEGPSGALGPVVLLPAEFGPIGGHQLAVH</sequence>
<keyword evidence="2" id="KW-1185">Reference proteome</keyword>
<comment type="caution">
    <text evidence="1">The sequence shown here is derived from an EMBL/GenBank/DDBJ whole genome shotgun (WGS) entry which is preliminary data.</text>
</comment>
<evidence type="ECO:0000313" key="1">
    <source>
        <dbReference type="EMBL" id="TNN40970.1"/>
    </source>
</evidence>
<protein>
    <submittedName>
        <fullName evidence="1">Uncharacterized protein</fullName>
    </submittedName>
</protein>
<gene>
    <name evidence="1" type="ORF">EYF80_048880</name>
</gene>
<reference evidence="1 2" key="1">
    <citation type="submission" date="2019-03" db="EMBL/GenBank/DDBJ databases">
        <title>First draft genome of Liparis tanakae, snailfish: a comprehensive survey of snailfish specific genes.</title>
        <authorList>
            <person name="Kim W."/>
            <person name="Song I."/>
            <person name="Jeong J.-H."/>
            <person name="Kim D."/>
            <person name="Kim S."/>
            <person name="Ryu S."/>
            <person name="Song J.Y."/>
            <person name="Lee S.K."/>
        </authorList>
    </citation>
    <scope>NUCLEOTIDE SEQUENCE [LARGE SCALE GENOMIC DNA]</scope>
    <source>
        <tissue evidence="1">Muscle</tissue>
    </source>
</reference>
<dbReference type="EMBL" id="SRLO01001145">
    <property type="protein sequence ID" value="TNN40970.1"/>
    <property type="molecule type" value="Genomic_DNA"/>
</dbReference>
<name>A0A4Z2FJ67_9TELE</name>